<sequence length="268" mass="29833">MTRGDRPDSLESIEGLQFPKPDSYDHRYTSVVTYDHLREMIITGVLPPGTELKQSVLAKEFGVSRTPLREATRRLQSEGLITLEVNQRAIVSGLDVSEIDALYGIRIALEAHGLRVSTGRLSAKEVRIARTFLNEMWQAGKRMDLRGWTSAHLRFHEALVVEAGSHSASAMMRLAQECDRYLFVYHRTRPRAPQSRHQEHVELLAAVQGDDVELSGRLVAQHLATTAIDLIHDLDPRRGVTAIKSALELVDPGGGCAWLEAHTESASI</sequence>
<evidence type="ECO:0000256" key="2">
    <source>
        <dbReference type="ARBA" id="ARBA00023125"/>
    </source>
</evidence>
<dbReference type="SUPFAM" id="SSF48008">
    <property type="entry name" value="GntR ligand-binding domain-like"/>
    <property type="match status" value="1"/>
</dbReference>
<dbReference type="PROSITE" id="PS50949">
    <property type="entry name" value="HTH_GNTR"/>
    <property type="match status" value="1"/>
</dbReference>
<dbReference type="InterPro" id="IPR000524">
    <property type="entry name" value="Tscrpt_reg_HTH_GntR"/>
</dbReference>
<keyword evidence="3" id="KW-0804">Transcription</keyword>
<dbReference type="InterPro" id="IPR036388">
    <property type="entry name" value="WH-like_DNA-bd_sf"/>
</dbReference>
<evidence type="ECO:0000259" key="4">
    <source>
        <dbReference type="PROSITE" id="PS50949"/>
    </source>
</evidence>
<dbReference type="SMART" id="SM00895">
    <property type="entry name" value="FCD"/>
    <property type="match status" value="1"/>
</dbReference>
<dbReference type="Pfam" id="PF00392">
    <property type="entry name" value="GntR"/>
    <property type="match status" value="1"/>
</dbReference>
<evidence type="ECO:0000313" key="5">
    <source>
        <dbReference type="EMBL" id="CAB4826077.1"/>
    </source>
</evidence>
<reference evidence="5" key="1">
    <citation type="submission" date="2020-05" db="EMBL/GenBank/DDBJ databases">
        <authorList>
            <person name="Chiriac C."/>
            <person name="Salcher M."/>
            <person name="Ghai R."/>
            <person name="Kavagutti S V."/>
        </authorList>
    </citation>
    <scope>NUCLEOTIDE SEQUENCE</scope>
</reference>
<gene>
    <name evidence="5" type="ORF">UFOPK3204_00506</name>
</gene>
<dbReference type="AlphaFoldDB" id="A0A6J6ZZP7"/>
<dbReference type="GO" id="GO:0003677">
    <property type="term" value="F:DNA binding"/>
    <property type="evidence" value="ECO:0007669"/>
    <property type="project" value="UniProtKB-KW"/>
</dbReference>
<dbReference type="SUPFAM" id="SSF46785">
    <property type="entry name" value="Winged helix' DNA-binding domain"/>
    <property type="match status" value="1"/>
</dbReference>
<proteinExistence type="predicted"/>
<feature type="domain" description="HTH gntR-type" evidence="4">
    <location>
        <begin position="27"/>
        <end position="94"/>
    </location>
</feature>
<dbReference type="Gene3D" id="1.10.10.10">
    <property type="entry name" value="Winged helix-like DNA-binding domain superfamily/Winged helix DNA-binding domain"/>
    <property type="match status" value="1"/>
</dbReference>
<organism evidence="5">
    <name type="scientific">freshwater metagenome</name>
    <dbReference type="NCBI Taxonomy" id="449393"/>
    <lineage>
        <taxon>unclassified sequences</taxon>
        <taxon>metagenomes</taxon>
        <taxon>ecological metagenomes</taxon>
    </lineage>
</organism>
<keyword evidence="2" id="KW-0238">DNA-binding</keyword>
<name>A0A6J6ZZP7_9ZZZZ</name>
<dbReference type="PANTHER" id="PTHR43537">
    <property type="entry name" value="TRANSCRIPTIONAL REGULATOR, GNTR FAMILY"/>
    <property type="match status" value="1"/>
</dbReference>
<dbReference type="Gene3D" id="1.20.120.530">
    <property type="entry name" value="GntR ligand-binding domain-like"/>
    <property type="match status" value="1"/>
</dbReference>
<evidence type="ECO:0000256" key="3">
    <source>
        <dbReference type="ARBA" id="ARBA00023163"/>
    </source>
</evidence>
<dbReference type="Pfam" id="PF07729">
    <property type="entry name" value="FCD"/>
    <property type="match status" value="1"/>
</dbReference>
<dbReference type="InterPro" id="IPR036390">
    <property type="entry name" value="WH_DNA-bd_sf"/>
</dbReference>
<dbReference type="InterPro" id="IPR011711">
    <property type="entry name" value="GntR_C"/>
</dbReference>
<accession>A0A6J6ZZP7</accession>
<dbReference type="PANTHER" id="PTHR43537:SF41">
    <property type="entry name" value="TRANSCRIPTIONAL REGULATORY PROTEIN"/>
    <property type="match status" value="1"/>
</dbReference>
<evidence type="ECO:0000256" key="1">
    <source>
        <dbReference type="ARBA" id="ARBA00023015"/>
    </source>
</evidence>
<dbReference type="InterPro" id="IPR008920">
    <property type="entry name" value="TF_FadR/GntR_C"/>
</dbReference>
<dbReference type="GO" id="GO:0003700">
    <property type="term" value="F:DNA-binding transcription factor activity"/>
    <property type="evidence" value="ECO:0007669"/>
    <property type="project" value="InterPro"/>
</dbReference>
<dbReference type="PRINTS" id="PR00035">
    <property type="entry name" value="HTHGNTR"/>
</dbReference>
<dbReference type="CDD" id="cd07377">
    <property type="entry name" value="WHTH_GntR"/>
    <property type="match status" value="1"/>
</dbReference>
<keyword evidence="1" id="KW-0805">Transcription regulation</keyword>
<protein>
    <submittedName>
        <fullName evidence="5">Unannotated protein</fullName>
    </submittedName>
</protein>
<dbReference type="EMBL" id="CAFABK010000015">
    <property type="protein sequence ID" value="CAB4826077.1"/>
    <property type="molecule type" value="Genomic_DNA"/>
</dbReference>
<dbReference type="SMART" id="SM00345">
    <property type="entry name" value="HTH_GNTR"/>
    <property type="match status" value="1"/>
</dbReference>